<dbReference type="RefSeq" id="WP_020876717.1">
    <property type="nucleotide sequence ID" value="NZ_ATHJ01000079.1"/>
</dbReference>
<organism evidence="9 10">
    <name type="scientific">Desulfococcus multivorans DSM 2059</name>
    <dbReference type="NCBI Taxonomy" id="1121405"/>
    <lineage>
        <taxon>Bacteria</taxon>
        <taxon>Pseudomonadati</taxon>
        <taxon>Thermodesulfobacteriota</taxon>
        <taxon>Desulfobacteria</taxon>
        <taxon>Desulfobacterales</taxon>
        <taxon>Desulfococcaceae</taxon>
        <taxon>Desulfococcus</taxon>
    </lineage>
</organism>
<sequence>MNLFFKTATWAGSGLVLFPLALIIAGILWLRGRAADALLVSGGLLGAFILVHGFKRLFARPRPNVQDLLVSMPSDFSFPSAHTTQAAAFALACAMALSRHVSTTAGLLIWGCLGLTVLLVGISRVYLQVHYVSDVVAGAVLGAAWVLTLHRLLKWADPQF</sequence>
<dbReference type="AlphaFoldDB" id="S7V3H0"/>
<dbReference type="EMBL" id="ATHJ01000079">
    <property type="protein sequence ID" value="EPR41064.1"/>
    <property type="molecule type" value="Genomic_DNA"/>
</dbReference>
<reference evidence="9 10" key="1">
    <citation type="journal article" date="2013" name="Genome Announc.">
        <title>Draft genome sequences for three mercury-methylating, sulfate-reducing bacteria.</title>
        <authorList>
            <person name="Brown S.D."/>
            <person name="Hurt R.A.Jr."/>
            <person name="Gilmour C.C."/>
            <person name="Elias D.A."/>
        </authorList>
    </citation>
    <scope>NUCLEOTIDE SEQUENCE [LARGE SCALE GENOMIC DNA]</scope>
    <source>
        <strain evidence="9 10">DSM 2059</strain>
    </source>
</reference>
<dbReference type="OrthoDB" id="9801622at2"/>
<keyword evidence="4" id="KW-0378">Hydrolase</keyword>
<gene>
    <name evidence="9" type="ORF">dsmv_2286</name>
</gene>
<evidence type="ECO:0000256" key="2">
    <source>
        <dbReference type="ARBA" id="ARBA00022475"/>
    </source>
</evidence>
<dbReference type="SMART" id="SM00014">
    <property type="entry name" value="acidPPc"/>
    <property type="match status" value="1"/>
</dbReference>
<name>S7V3H0_DESML</name>
<keyword evidence="6 7" id="KW-0472">Membrane</keyword>
<dbReference type="PANTHER" id="PTHR14969">
    <property type="entry name" value="SPHINGOSINE-1-PHOSPHATE PHOSPHOHYDROLASE"/>
    <property type="match status" value="1"/>
</dbReference>
<dbReference type="InterPro" id="IPR000326">
    <property type="entry name" value="PAP2/HPO"/>
</dbReference>
<accession>S7V3H0</accession>
<keyword evidence="3 7" id="KW-0812">Transmembrane</keyword>
<dbReference type="InterPro" id="IPR036938">
    <property type="entry name" value="PAP2/HPO_sf"/>
</dbReference>
<dbReference type="CDD" id="cd03392">
    <property type="entry name" value="PAP2_like_2"/>
    <property type="match status" value="1"/>
</dbReference>
<dbReference type="SUPFAM" id="SSF48317">
    <property type="entry name" value="Acid phosphatase/Vanadium-dependent haloperoxidase"/>
    <property type="match status" value="1"/>
</dbReference>
<evidence type="ECO:0000259" key="8">
    <source>
        <dbReference type="SMART" id="SM00014"/>
    </source>
</evidence>
<dbReference type="GO" id="GO:0016787">
    <property type="term" value="F:hydrolase activity"/>
    <property type="evidence" value="ECO:0007669"/>
    <property type="project" value="UniProtKB-KW"/>
</dbReference>
<dbReference type="PANTHER" id="PTHR14969:SF62">
    <property type="entry name" value="DECAPRENYLPHOSPHORYL-5-PHOSPHORIBOSE PHOSPHATASE RV3807C-RELATED"/>
    <property type="match status" value="1"/>
</dbReference>
<evidence type="ECO:0000256" key="6">
    <source>
        <dbReference type="ARBA" id="ARBA00023136"/>
    </source>
</evidence>
<evidence type="ECO:0000256" key="7">
    <source>
        <dbReference type="SAM" id="Phobius"/>
    </source>
</evidence>
<protein>
    <submittedName>
        <fullName evidence="9">Phosphoesterase PA-phosphatase related protein</fullName>
    </submittedName>
</protein>
<evidence type="ECO:0000256" key="4">
    <source>
        <dbReference type="ARBA" id="ARBA00022801"/>
    </source>
</evidence>
<feature type="transmembrane region" description="Helical" evidence="7">
    <location>
        <begin position="12"/>
        <end position="30"/>
    </location>
</feature>
<comment type="caution">
    <text evidence="9">The sequence shown here is derived from an EMBL/GenBank/DDBJ whole genome shotgun (WGS) entry which is preliminary data.</text>
</comment>
<feature type="transmembrane region" description="Helical" evidence="7">
    <location>
        <begin position="135"/>
        <end position="153"/>
    </location>
</feature>
<feature type="transmembrane region" description="Helical" evidence="7">
    <location>
        <begin position="104"/>
        <end position="123"/>
    </location>
</feature>
<dbReference type="GO" id="GO:0005886">
    <property type="term" value="C:plasma membrane"/>
    <property type="evidence" value="ECO:0007669"/>
    <property type="project" value="UniProtKB-SubCell"/>
</dbReference>
<keyword evidence="5 7" id="KW-1133">Transmembrane helix</keyword>
<keyword evidence="10" id="KW-1185">Reference proteome</keyword>
<keyword evidence="2" id="KW-1003">Cell membrane</keyword>
<feature type="transmembrane region" description="Helical" evidence="7">
    <location>
        <begin position="37"/>
        <end position="58"/>
    </location>
</feature>
<evidence type="ECO:0000256" key="3">
    <source>
        <dbReference type="ARBA" id="ARBA00022692"/>
    </source>
</evidence>
<evidence type="ECO:0000256" key="1">
    <source>
        <dbReference type="ARBA" id="ARBA00004651"/>
    </source>
</evidence>
<dbReference type="Pfam" id="PF01569">
    <property type="entry name" value="PAP2"/>
    <property type="match status" value="1"/>
</dbReference>
<feature type="domain" description="Phosphatidic acid phosphatase type 2/haloperoxidase" evidence="8">
    <location>
        <begin position="36"/>
        <end position="150"/>
    </location>
</feature>
<dbReference type="Gene3D" id="1.20.144.10">
    <property type="entry name" value="Phosphatidic acid phosphatase type 2/haloperoxidase"/>
    <property type="match status" value="2"/>
</dbReference>
<dbReference type="eggNOG" id="COG0671">
    <property type="taxonomic scope" value="Bacteria"/>
</dbReference>
<feature type="transmembrane region" description="Helical" evidence="7">
    <location>
        <begin position="78"/>
        <end position="97"/>
    </location>
</feature>
<dbReference type="Proteomes" id="UP000014977">
    <property type="component" value="Unassembled WGS sequence"/>
</dbReference>
<evidence type="ECO:0000313" key="9">
    <source>
        <dbReference type="EMBL" id="EPR41064.1"/>
    </source>
</evidence>
<evidence type="ECO:0000313" key="10">
    <source>
        <dbReference type="Proteomes" id="UP000014977"/>
    </source>
</evidence>
<evidence type="ECO:0000256" key="5">
    <source>
        <dbReference type="ARBA" id="ARBA00022989"/>
    </source>
</evidence>
<proteinExistence type="predicted"/>
<comment type="subcellular location">
    <subcellularLocation>
        <location evidence="1">Cell membrane</location>
        <topology evidence="1">Multi-pass membrane protein</topology>
    </subcellularLocation>
</comment>
<dbReference type="STRING" id="897.B2D07_18330"/>